<dbReference type="AlphaFoldDB" id="A0A2N8UN21"/>
<evidence type="ECO:0008006" key="4">
    <source>
        <dbReference type="Google" id="ProtNLM"/>
    </source>
</evidence>
<gene>
    <name evidence="2" type="ORF">SRS1_16617</name>
</gene>
<dbReference type="EMBL" id="LT795074">
    <property type="protein sequence ID" value="SJX66295.1"/>
    <property type="molecule type" value="Genomic_DNA"/>
</dbReference>
<feature type="region of interest" description="Disordered" evidence="1">
    <location>
        <begin position="81"/>
        <end position="100"/>
    </location>
</feature>
<protein>
    <recommendedName>
        <fullName evidence="4">Ricin B lectin domain-containing protein</fullName>
    </recommendedName>
</protein>
<evidence type="ECO:0000313" key="2">
    <source>
        <dbReference type="EMBL" id="SJX66295.1"/>
    </source>
</evidence>
<evidence type="ECO:0000256" key="1">
    <source>
        <dbReference type="SAM" id="MobiDB-lite"/>
    </source>
</evidence>
<sequence>MASAEIPEGVYRLLGQHGCLSGGSPDAPLNLLPHGEHGHQLWEVKKHQNDQYTITSKDKPEMGITHPKEVQHMELVKLGSPPRAFKIQPMPDGTMPNMFK</sequence>
<proteinExistence type="predicted"/>
<organism evidence="2 3">
    <name type="scientific">Sporisorium reilianum f. sp. reilianum</name>
    <dbReference type="NCBI Taxonomy" id="72559"/>
    <lineage>
        <taxon>Eukaryota</taxon>
        <taxon>Fungi</taxon>
        <taxon>Dikarya</taxon>
        <taxon>Basidiomycota</taxon>
        <taxon>Ustilaginomycotina</taxon>
        <taxon>Ustilaginomycetes</taxon>
        <taxon>Ustilaginales</taxon>
        <taxon>Ustilaginaceae</taxon>
        <taxon>Sporisorium</taxon>
    </lineage>
</organism>
<name>A0A2N8UN21_9BASI</name>
<reference evidence="2 3" key="1">
    <citation type="submission" date="2017-02" db="EMBL/GenBank/DDBJ databases">
        <authorList>
            <person name="Peterson S.W."/>
        </authorList>
    </citation>
    <scope>NUCLEOTIDE SEQUENCE [LARGE SCALE GENOMIC DNA]</scope>
    <source>
        <strain evidence="2 3">SRS1_H2-8</strain>
    </source>
</reference>
<evidence type="ECO:0000313" key="3">
    <source>
        <dbReference type="Proteomes" id="UP000239563"/>
    </source>
</evidence>
<dbReference type="Proteomes" id="UP000239563">
    <property type="component" value="Chromosome XXI"/>
</dbReference>
<accession>A0A2N8UN21</accession>
<dbReference type="CDD" id="cd00161">
    <property type="entry name" value="beta-trefoil_Ricin-like"/>
    <property type="match status" value="1"/>
</dbReference>
<dbReference type="Gene3D" id="2.80.10.50">
    <property type="match status" value="1"/>
</dbReference>